<dbReference type="InterPro" id="IPR004705">
    <property type="entry name" value="Cation/H_exchanger_CPA1_bac"/>
</dbReference>
<dbReference type="GO" id="GO:0015385">
    <property type="term" value="F:sodium:proton antiporter activity"/>
    <property type="evidence" value="ECO:0007669"/>
    <property type="project" value="InterPro"/>
</dbReference>
<accession>A0A8J3PLB1</accession>
<dbReference type="Gene3D" id="6.10.140.1330">
    <property type="match status" value="1"/>
</dbReference>
<evidence type="ECO:0000256" key="4">
    <source>
        <dbReference type="ARBA" id="ARBA00022692"/>
    </source>
</evidence>
<feature type="transmembrane region" description="Helical" evidence="10">
    <location>
        <begin position="345"/>
        <end position="365"/>
    </location>
</feature>
<feature type="transmembrane region" description="Helical" evidence="10">
    <location>
        <begin position="26"/>
        <end position="44"/>
    </location>
</feature>
<dbReference type="Pfam" id="PF00999">
    <property type="entry name" value="Na_H_Exchanger"/>
    <property type="match status" value="1"/>
</dbReference>
<dbReference type="GO" id="GO:0098719">
    <property type="term" value="P:sodium ion import across plasma membrane"/>
    <property type="evidence" value="ECO:0007669"/>
    <property type="project" value="TreeGrafter"/>
</dbReference>
<feature type="transmembrane region" description="Helical" evidence="10">
    <location>
        <begin position="112"/>
        <end position="133"/>
    </location>
</feature>
<gene>
    <name evidence="12" type="ORF">Pfl04_00850</name>
</gene>
<dbReference type="InterPro" id="IPR006153">
    <property type="entry name" value="Cation/H_exchanger_TM"/>
</dbReference>
<keyword evidence="9 10" id="KW-0739">Sodium transport</keyword>
<evidence type="ECO:0000256" key="7">
    <source>
        <dbReference type="ARBA" id="ARBA00023065"/>
    </source>
</evidence>
<evidence type="ECO:0000313" key="13">
    <source>
        <dbReference type="Proteomes" id="UP000653674"/>
    </source>
</evidence>
<feature type="transmembrane region" description="Helical" evidence="10">
    <location>
        <begin position="377"/>
        <end position="404"/>
    </location>
</feature>
<dbReference type="PANTHER" id="PTHR10110:SF86">
    <property type="entry name" value="SODIUM_HYDROGEN EXCHANGER 7"/>
    <property type="match status" value="1"/>
</dbReference>
<feature type="transmembrane region" description="Helical" evidence="10">
    <location>
        <begin position="83"/>
        <end position="106"/>
    </location>
</feature>
<name>A0A8J3PLB1_9ACTN</name>
<comment type="caution">
    <text evidence="12">The sequence shown here is derived from an EMBL/GenBank/DDBJ whole genome shotgun (WGS) entry which is preliminary data.</text>
</comment>
<dbReference type="GO" id="GO:0051453">
    <property type="term" value="P:regulation of intracellular pH"/>
    <property type="evidence" value="ECO:0007669"/>
    <property type="project" value="TreeGrafter"/>
</dbReference>
<dbReference type="GO" id="GO:0015386">
    <property type="term" value="F:potassium:proton antiporter activity"/>
    <property type="evidence" value="ECO:0007669"/>
    <property type="project" value="TreeGrafter"/>
</dbReference>
<reference evidence="12" key="1">
    <citation type="submission" date="2021-01" db="EMBL/GenBank/DDBJ databases">
        <title>Whole genome shotgun sequence of Planosporangium flavigriseum NBRC 105377.</title>
        <authorList>
            <person name="Komaki H."/>
            <person name="Tamura T."/>
        </authorList>
    </citation>
    <scope>NUCLEOTIDE SEQUENCE</scope>
    <source>
        <strain evidence="12">NBRC 105377</strain>
    </source>
</reference>
<comment type="caution">
    <text evidence="10">Lacks conserved residue(s) required for the propagation of feature annotation.</text>
</comment>
<dbReference type="NCBIfam" id="TIGR00831">
    <property type="entry name" value="a_cpa1"/>
    <property type="match status" value="1"/>
</dbReference>
<protein>
    <submittedName>
        <fullName evidence="12">Na+/H+ antiporter</fullName>
    </submittedName>
</protein>
<keyword evidence="10" id="KW-0050">Antiport</keyword>
<evidence type="ECO:0000256" key="10">
    <source>
        <dbReference type="RuleBase" id="RU366002"/>
    </source>
</evidence>
<organism evidence="12 13">
    <name type="scientific">Planosporangium flavigriseum</name>
    <dbReference type="NCBI Taxonomy" id="373681"/>
    <lineage>
        <taxon>Bacteria</taxon>
        <taxon>Bacillati</taxon>
        <taxon>Actinomycetota</taxon>
        <taxon>Actinomycetes</taxon>
        <taxon>Micromonosporales</taxon>
        <taxon>Micromonosporaceae</taxon>
        <taxon>Planosporangium</taxon>
    </lineage>
</organism>
<keyword evidence="7 10" id="KW-0406">Ion transport</keyword>
<keyword evidence="3 10" id="KW-1003">Cell membrane</keyword>
<dbReference type="AlphaFoldDB" id="A0A8J3PLB1"/>
<feature type="transmembrane region" description="Helical" evidence="10">
    <location>
        <begin position="223"/>
        <end position="247"/>
    </location>
</feature>
<feature type="transmembrane region" description="Helical" evidence="10">
    <location>
        <begin position="182"/>
        <end position="203"/>
    </location>
</feature>
<evidence type="ECO:0000259" key="11">
    <source>
        <dbReference type="Pfam" id="PF00999"/>
    </source>
</evidence>
<evidence type="ECO:0000256" key="8">
    <source>
        <dbReference type="ARBA" id="ARBA00023136"/>
    </source>
</evidence>
<dbReference type="EMBL" id="BONU01000001">
    <property type="protein sequence ID" value="GIG71681.1"/>
    <property type="molecule type" value="Genomic_DNA"/>
</dbReference>
<dbReference type="RefSeq" id="WP_168076192.1">
    <property type="nucleotide sequence ID" value="NZ_BAAAQJ010000022.1"/>
</dbReference>
<evidence type="ECO:0000256" key="9">
    <source>
        <dbReference type="ARBA" id="ARBA00023201"/>
    </source>
</evidence>
<evidence type="ECO:0000256" key="1">
    <source>
        <dbReference type="ARBA" id="ARBA00004651"/>
    </source>
</evidence>
<dbReference type="Proteomes" id="UP000653674">
    <property type="component" value="Unassembled WGS sequence"/>
</dbReference>
<keyword evidence="2 10" id="KW-0813">Transport</keyword>
<feature type="transmembrane region" description="Helical" evidence="10">
    <location>
        <begin position="268"/>
        <end position="287"/>
    </location>
</feature>
<keyword evidence="5 10" id="KW-1133">Transmembrane helix</keyword>
<keyword evidence="4 10" id="KW-0812">Transmembrane</keyword>
<evidence type="ECO:0000256" key="2">
    <source>
        <dbReference type="ARBA" id="ARBA00022448"/>
    </source>
</evidence>
<comment type="subcellular location">
    <subcellularLocation>
        <location evidence="1 10">Cell membrane</location>
        <topology evidence="1 10">Multi-pass membrane protein</topology>
    </subcellularLocation>
</comment>
<proteinExistence type="inferred from homology"/>
<evidence type="ECO:0000256" key="5">
    <source>
        <dbReference type="ARBA" id="ARBA00022989"/>
    </source>
</evidence>
<evidence type="ECO:0000313" key="12">
    <source>
        <dbReference type="EMBL" id="GIG71681.1"/>
    </source>
</evidence>
<dbReference type="InterPro" id="IPR018422">
    <property type="entry name" value="Cation/H_exchanger_CPA1"/>
</dbReference>
<dbReference type="PANTHER" id="PTHR10110">
    <property type="entry name" value="SODIUM/HYDROGEN EXCHANGER"/>
    <property type="match status" value="1"/>
</dbReference>
<feature type="domain" description="Cation/H+ exchanger transmembrane" evidence="11">
    <location>
        <begin position="12"/>
        <end position="403"/>
    </location>
</feature>
<sequence length="526" mass="57042">MTLLLVVVGLVTIVVAVSVVARRLGALAPILLVVVGLALSFVVAGPELRLDPEIILIGVLPPLLYVAAVETSVPAFRHNLRPILLLAVGLVLFTTACVGYAVHLLLPQVPLAAAFALGAVVAPPDAVAATAVARRIGLPRRIVAILEGESLINDATALVLFRVAVAAATGHLLTPLGVAGDALIASLGGVVIGGIGAVTLAWIHRRVTHPLIDNSVSLLAPWLVYVPAEQVHASGVVAVVVTGLYLGHRYPTLMSSASRLQMEAFWRMVKFLLEGIVFLLVGLQLRFIVHDLDTPLGTIVKATVVVLAVVVLTRFIWLYPATYLTRLIPRIRERDPAPPMQYPTVISWAGMRGVVTLAAALALPPTLAGGAPYPRDLFVWLAFSVIVGTLVLQGMTLPVMVRWLRIPHDDPKKDALAEASVQQAAVRAARERLEEEVSRDGQVPEAVIERLHTVLADRANMAWERLGGRRRETPSEAYSRLRRAMIDAERAVFRQARDEGRIPEEVLRRAQRDMDLEESLLYREDR</sequence>
<evidence type="ECO:0000256" key="6">
    <source>
        <dbReference type="ARBA" id="ARBA00023053"/>
    </source>
</evidence>
<keyword evidence="8 10" id="KW-0472">Membrane</keyword>
<comment type="similarity">
    <text evidence="10">Belongs to the monovalent cation:proton antiporter 1 (CPA1) transporter (TC 2.A.36) family.</text>
</comment>
<comment type="function">
    <text evidence="10">Na(+)/H(+) antiporter that extrudes sodium in exchange for external protons.</text>
</comment>
<keyword evidence="6 10" id="KW-0915">Sodium</keyword>
<dbReference type="GO" id="GO:0005886">
    <property type="term" value="C:plasma membrane"/>
    <property type="evidence" value="ECO:0007669"/>
    <property type="project" value="UniProtKB-SubCell"/>
</dbReference>
<evidence type="ECO:0000256" key="3">
    <source>
        <dbReference type="ARBA" id="ARBA00022475"/>
    </source>
</evidence>
<keyword evidence="13" id="KW-1185">Reference proteome</keyword>
<feature type="transmembrane region" description="Helical" evidence="10">
    <location>
        <begin position="299"/>
        <end position="324"/>
    </location>
</feature>